<reference evidence="2 4" key="1">
    <citation type="submission" date="2015-01" db="EMBL/GenBank/DDBJ databases">
        <title>Evolution of Trichinella species and genotypes.</title>
        <authorList>
            <person name="Korhonen P.K."/>
            <person name="Edoardo P."/>
            <person name="Giuseppe L.R."/>
            <person name="Gasser R.B."/>
        </authorList>
    </citation>
    <scope>NUCLEOTIDE SEQUENCE [LARGE SCALE GENOMIC DNA]</scope>
    <source>
        <strain evidence="2">ISS3</strain>
    </source>
</reference>
<name>A0A0V1BTH8_TRISP</name>
<gene>
    <name evidence="3" type="ORF">T01_15830</name>
    <name evidence="2" type="ORF">T01_67</name>
</gene>
<organism evidence="2 4">
    <name type="scientific">Trichinella spiralis</name>
    <name type="common">Trichina worm</name>
    <dbReference type="NCBI Taxonomy" id="6334"/>
    <lineage>
        <taxon>Eukaryota</taxon>
        <taxon>Metazoa</taxon>
        <taxon>Ecdysozoa</taxon>
        <taxon>Nematoda</taxon>
        <taxon>Enoplea</taxon>
        <taxon>Dorylaimia</taxon>
        <taxon>Trichinellida</taxon>
        <taxon>Trichinellidae</taxon>
        <taxon>Trichinella</taxon>
    </lineage>
</organism>
<proteinExistence type="predicted"/>
<dbReference type="EMBL" id="JYDH01000012">
    <property type="protein sequence ID" value="KRY40585.1"/>
    <property type="molecule type" value="Genomic_DNA"/>
</dbReference>
<dbReference type="OrthoDB" id="5939764at2759"/>
<protein>
    <submittedName>
        <fullName evidence="2">Uncharacterized protein</fullName>
    </submittedName>
</protein>
<dbReference type="EMBL" id="JYDH01000012">
    <property type="protein sequence ID" value="KRY40516.1"/>
    <property type="molecule type" value="Genomic_DNA"/>
</dbReference>
<keyword evidence="4" id="KW-1185">Reference proteome</keyword>
<evidence type="ECO:0000313" key="4">
    <source>
        <dbReference type="Proteomes" id="UP000054776"/>
    </source>
</evidence>
<comment type="caution">
    <text evidence="2">The sequence shown here is derived from an EMBL/GenBank/DDBJ whole genome shotgun (WGS) entry which is preliminary data.</text>
</comment>
<feature type="region of interest" description="Disordered" evidence="1">
    <location>
        <begin position="1"/>
        <end position="27"/>
    </location>
</feature>
<evidence type="ECO:0000256" key="1">
    <source>
        <dbReference type="SAM" id="MobiDB-lite"/>
    </source>
</evidence>
<evidence type="ECO:0000313" key="3">
    <source>
        <dbReference type="EMBL" id="KRY40585.1"/>
    </source>
</evidence>
<accession>A0A0V1BTH8</accession>
<dbReference type="AlphaFoldDB" id="A0A0V1BTH8"/>
<feature type="region of interest" description="Disordered" evidence="1">
    <location>
        <begin position="44"/>
        <end position="63"/>
    </location>
</feature>
<sequence>MRSEEDFHQRRQSYTGNPKPEETEASQSIDACACEVRGEQAFPEAGKAGAGGCTTRRKKRRLF</sequence>
<dbReference type="InParanoid" id="A0A0V1BTH8"/>
<dbReference type="Proteomes" id="UP000054776">
    <property type="component" value="Unassembled WGS sequence"/>
</dbReference>
<evidence type="ECO:0000313" key="2">
    <source>
        <dbReference type="EMBL" id="KRY40516.1"/>
    </source>
</evidence>